<reference evidence="3" key="1">
    <citation type="submission" date="2023-07" db="EMBL/GenBank/DDBJ databases">
        <title>Genomic Encyclopedia of Type Strains, Phase IV (KMG-IV): sequencing the most valuable type-strain genomes for metagenomic binning, comparative biology and taxonomic classification.</title>
        <authorList>
            <person name="Goeker M."/>
        </authorList>
    </citation>
    <scope>NUCLEOTIDE SEQUENCE [LARGE SCALE GENOMIC DNA]</scope>
    <source>
        <strain evidence="3">DSM 21204</strain>
    </source>
</reference>
<dbReference type="SUPFAM" id="SSF48013">
    <property type="entry name" value="NusB-like"/>
    <property type="match status" value="1"/>
</dbReference>
<evidence type="ECO:0000259" key="2">
    <source>
        <dbReference type="Pfam" id="PF01029"/>
    </source>
</evidence>
<dbReference type="RefSeq" id="WP_256547561.1">
    <property type="nucleotide sequence ID" value="NZ_CP101809.1"/>
</dbReference>
<accession>A0ABU0LYH7</accession>
<name>A0ABU0LYH7_9BACT</name>
<dbReference type="EMBL" id="JAUSWO010000001">
    <property type="protein sequence ID" value="MDQ0513740.1"/>
    <property type="molecule type" value="Genomic_DNA"/>
</dbReference>
<protein>
    <submittedName>
        <fullName evidence="3">Transcription termination factor NusB</fullName>
    </submittedName>
</protein>
<dbReference type="InterPro" id="IPR006027">
    <property type="entry name" value="NusB_RsmB_TIM44"/>
</dbReference>
<organism evidence="3 4">
    <name type="scientific">Mycoplasmoides fastidiosum</name>
    <dbReference type="NCBI Taxonomy" id="92758"/>
    <lineage>
        <taxon>Bacteria</taxon>
        <taxon>Bacillati</taxon>
        <taxon>Mycoplasmatota</taxon>
        <taxon>Mycoplasmoidales</taxon>
        <taxon>Mycoplasmoidaceae</taxon>
        <taxon>Mycoplasmoides</taxon>
    </lineage>
</organism>
<feature type="domain" description="NusB/RsmB/TIM44" evidence="2">
    <location>
        <begin position="51"/>
        <end position="132"/>
    </location>
</feature>
<dbReference type="Proteomes" id="UP001240643">
    <property type="component" value="Unassembled WGS sequence"/>
</dbReference>
<proteinExistence type="predicted"/>
<sequence length="136" mass="16143">MESNDKQNLPFWKRRVNIIQTIFADLSFAFPFHDYQSRIVDYDQWTKFEIAVFDYYLNNKLELMKISESFLSNKWTLQRLQKTTLAIILEAISEFHAMQTPKSVLIQQAVITAQKYSANQDYKLVNAILDNYFKSL</sequence>
<evidence type="ECO:0000313" key="4">
    <source>
        <dbReference type="Proteomes" id="UP001240643"/>
    </source>
</evidence>
<dbReference type="Gene3D" id="1.10.940.10">
    <property type="entry name" value="NusB-like"/>
    <property type="match status" value="1"/>
</dbReference>
<evidence type="ECO:0000313" key="3">
    <source>
        <dbReference type="EMBL" id="MDQ0513740.1"/>
    </source>
</evidence>
<keyword evidence="4" id="KW-1185">Reference proteome</keyword>
<dbReference type="Pfam" id="PF01029">
    <property type="entry name" value="NusB"/>
    <property type="match status" value="1"/>
</dbReference>
<dbReference type="InterPro" id="IPR035926">
    <property type="entry name" value="NusB-like_sf"/>
</dbReference>
<gene>
    <name evidence="3" type="ORF">J2Z62_000178</name>
</gene>
<keyword evidence="1" id="KW-0694">RNA-binding</keyword>
<evidence type="ECO:0000256" key="1">
    <source>
        <dbReference type="ARBA" id="ARBA00022884"/>
    </source>
</evidence>
<comment type="caution">
    <text evidence="3">The sequence shown here is derived from an EMBL/GenBank/DDBJ whole genome shotgun (WGS) entry which is preliminary data.</text>
</comment>